<feature type="region of interest" description="Disordered" evidence="2">
    <location>
        <begin position="1"/>
        <end position="26"/>
    </location>
</feature>
<keyword evidence="1" id="KW-0862">Zinc</keyword>
<dbReference type="InterPro" id="IPR012677">
    <property type="entry name" value="Nucleotide-bd_a/b_plait_sf"/>
</dbReference>
<keyword evidence="1" id="KW-0863">Zinc-finger</keyword>
<dbReference type="PROSITE" id="PS50158">
    <property type="entry name" value="ZF_CCHC"/>
    <property type="match status" value="1"/>
</dbReference>
<evidence type="ECO:0000256" key="1">
    <source>
        <dbReference type="PROSITE-ProRule" id="PRU00047"/>
    </source>
</evidence>
<dbReference type="HOGENOM" id="CLU_528511_0_0_1"/>
<dbReference type="Pfam" id="PF00098">
    <property type="entry name" value="zf-CCHC"/>
    <property type="match status" value="1"/>
</dbReference>
<evidence type="ECO:0000259" key="3">
    <source>
        <dbReference type="PROSITE" id="PS50158"/>
    </source>
</evidence>
<feature type="non-terminal residue" evidence="4">
    <location>
        <position position="1"/>
    </location>
</feature>
<name>U9TTA6_RHIID</name>
<feature type="region of interest" description="Disordered" evidence="2">
    <location>
        <begin position="369"/>
        <end position="400"/>
    </location>
</feature>
<dbReference type="InterPro" id="IPR001878">
    <property type="entry name" value="Znf_CCHC"/>
</dbReference>
<gene>
    <name evidence="4" type="ORF">GLOINDRAFT_97203</name>
</gene>
<evidence type="ECO:0000256" key="2">
    <source>
        <dbReference type="SAM" id="MobiDB-lite"/>
    </source>
</evidence>
<reference evidence="4" key="1">
    <citation type="submission" date="2013-07" db="EMBL/GenBank/DDBJ databases">
        <title>The genome of an arbuscular mycorrhizal fungus provides insights into the evolution of the oldest plant symbiosis.</title>
        <authorList>
            <consortium name="DOE Joint Genome Institute"/>
            <person name="Tisserant E."/>
            <person name="Malbreil M."/>
            <person name="Kuo A."/>
            <person name="Kohler A."/>
            <person name="Symeonidi A."/>
            <person name="Balestrini R."/>
            <person name="Charron P."/>
            <person name="Duensing N."/>
            <person name="Frei-dit-Frey N."/>
            <person name="Gianinazzi-Pearson V."/>
            <person name="Gilbert B."/>
            <person name="Handa Y."/>
            <person name="Hijri M."/>
            <person name="Kaul R."/>
            <person name="Kawaguchi M."/>
            <person name="Krajinski F."/>
            <person name="Lammers P."/>
            <person name="Lapierre D."/>
            <person name="Masclaux F.G."/>
            <person name="Murat C."/>
            <person name="Morin E."/>
            <person name="Ndikumana S."/>
            <person name="Pagni M."/>
            <person name="Petitpierre D."/>
            <person name="Requena N."/>
            <person name="Rosikiewicz P."/>
            <person name="Riley R."/>
            <person name="Saito K."/>
            <person name="San Clemente H."/>
            <person name="Shapiro H."/>
            <person name="van Tuinen D."/>
            <person name="Becard G."/>
            <person name="Bonfante P."/>
            <person name="Paszkowski U."/>
            <person name="Shachar-Hill Y."/>
            <person name="Young J.P."/>
            <person name="Sanders I.R."/>
            <person name="Henrissat B."/>
            <person name="Rensing S.A."/>
            <person name="Grigoriev I.V."/>
            <person name="Corradi N."/>
            <person name="Roux C."/>
            <person name="Martin F."/>
        </authorList>
    </citation>
    <scope>NUCLEOTIDE SEQUENCE</scope>
    <source>
        <strain evidence="4">DAOM 197198</strain>
    </source>
</reference>
<feature type="compositionally biased region" description="Acidic residues" evidence="2">
    <location>
        <begin position="507"/>
        <end position="516"/>
    </location>
</feature>
<sequence>DISGSMNRNPSNQLSDNNKDGRKDVFNLTEGGQKVSTQQSFGHLVLVLGSLSNNEAMINQYTNRQPLVFHHEGCKVALISKRFPQMIRASNPPSEDLDNQQNGKLSFRARAPFNKILGNNRITKIKFLKSQLYKDYNIVKITTIYQKKNKENLFQIEFNNQDQYNKFINAEFKFMENDEPIKFQIKNDSDKIEKTKEKEVQKLCVIQVLNIPLNYKPYEIRAIFSKYGKIEDLYTRVKVRVIPLLLNDESREDRYGYALKLTGLLFGTTGRELTELLKGSGAKSVVIPRNPKNYNLLKYAMVYFPDEDVLTEAASLKLNIKRSILFWFNLDEKACHVCGSPEHIAKDCDKERQIKPKYLNRTQALSQFKKKKSSSYADVTKEGNNNKRRQQSYPNNNRREWNEKNIIHDNPYMGNNGHRQSKSVDPVRQDIEYIKDAATTSFNNNNKRVHIEDSGLSSDSGMDEFEAKLSKSDEKIEQNMTLLTQIAKKLDSLSSKITSSSNTAGLEDGDNAIVED</sequence>
<dbReference type="VEuPathDB" id="FungiDB:RhiirFUN_019217"/>
<organism evidence="4">
    <name type="scientific">Rhizophagus irregularis (strain DAOM 181602 / DAOM 197198 / MUCL 43194)</name>
    <name type="common">Arbuscular mycorrhizal fungus</name>
    <name type="synonym">Glomus intraradices</name>
    <dbReference type="NCBI Taxonomy" id="747089"/>
    <lineage>
        <taxon>Eukaryota</taxon>
        <taxon>Fungi</taxon>
        <taxon>Fungi incertae sedis</taxon>
        <taxon>Mucoromycota</taxon>
        <taxon>Glomeromycotina</taxon>
        <taxon>Glomeromycetes</taxon>
        <taxon>Glomerales</taxon>
        <taxon>Glomeraceae</taxon>
        <taxon>Rhizophagus</taxon>
    </lineage>
</organism>
<feature type="compositionally biased region" description="Polar residues" evidence="2">
    <location>
        <begin position="1"/>
        <end position="16"/>
    </location>
</feature>
<keyword evidence="1" id="KW-0479">Metal-binding</keyword>
<dbReference type="AlphaFoldDB" id="U9TTA6"/>
<dbReference type="EMBL" id="KI286854">
    <property type="protein sequence ID" value="ESA10667.1"/>
    <property type="molecule type" value="Genomic_DNA"/>
</dbReference>
<dbReference type="SMART" id="SM00343">
    <property type="entry name" value="ZnF_C2HC"/>
    <property type="match status" value="1"/>
</dbReference>
<proteinExistence type="predicted"/>
<accession>U9TTA6</accession>
<protein>
    <recommendedName>
        <fullName evidence="3">CCHC-type domain-containing protein</fullName>
    </recommendedName>
</protein>
<feature type="domain" description="CCHC-type" evidence="3">
    <location>
        <begin position="335"/>
        <end position="350"/>
    </location>
</feature>
<dbReference type="GO" id="GO:0008270">
    <property type="term" value="F:zinc ion binding"/>
    <property type="evidence" value="ECO:0007669"/>
    <property type="project" value="UniProtKB-KW"/>
</dbReference>
<evidence type="ECO:0000313" key="4">
    <source>
        <dbReference type="EMBL" id="ESA10667.1"/>
    </source>
</evidence>
<dbReference type="InterPro" id="IPR035979">
    <property type="entry name" value="RBD_domain_sf"/>
</dbReference>
<feature type="region of interest" description="Disordered" evidence="2">
    <location>
        <begin position="496"/>
        <end position="516"/>
    </location>
</feature>
<dbReference type="Gene3D" id="3.30.70.330">
    <property type="match status" value="1"/>
</dbReference>
<dbReference type="SUPFAM" id="SSF54928">
    <property type="entry name" value="RNA-binding domain, RBD"/>
    <property type="match status" value="1"/>
</dbReference>
<dbReference type="GO" id="GO:0003676">
    <property type="term" value="F:nucleic acid binding"/>
    <property type="evidence" value="ECO:0007669"/>
    <property type="project" value="InterPro"/>
</dbReference>